<protein>
    <submittedName>
        <fullName evidence="9">Uncharacterized protein LOC113514379 isoform X1</fullName>
    </submittedName>
</protein>
<dbReference type="PANTHER" id="PTHR24409">
    <property type="entry name" value="ZINC FINGER PROTEIN 142"/>
    <property type="match status" value="1"/>
</dbReference>
<keyword evidence="1" id="KW-0479">Metal-binding</keyword>
<dbReference type="SMART" id="SM00451">
    <property type="entry name" value="ZnF_U1"/>
    <property type="match status" value="5"/>
</dbReference>
<keyword evidence="8" id="KW-1185">Reference proteome</keyword>
<dbReference type="InterPro" id="IPR013087">
    <property type="entry name" value="Znf_C2H2_type"/>
</dbReference>
<evidence type="ECO:0000313" key="8">
    <source>
        <dbReference type="Proteomes" id="UP001652740"/>
    </source>
</evidence>
<dbReference type="GO" id="GO:0008270">
    <property type="term" value="F:zinc ion binding"/>
    <property type="evidence" value="ECO:0007669"/>
    <property type="project" value="UniProtKB-KW"/>
</dbReference>
<sequence length="679" mass="78986">MTDAIHIIQMNIYLNKMLSKFSKNSVYSGTIDYFCLVCEEYLKTENDVTVHIEKQVHTKNLKSTPYFEDKFQESVRKVNAGYYCEFCNQLFTTSAIVKLHITDAIHISKKNFIKRVGNTIVINDDVSIDEKSWNGFIDKTCFVCNLEFDDENIHKTNKKHILNLIQSKVEFRDKGVFRKIENNLFQCLICNNPVDSTHFESSEHEEKYEKCRLKNIPSTSNSIVQETNEEQKKTEIDPKRNENQLDKQANEIKPKVSTNKKKKVHNKNVADNNYHDIDQFVLNKLGAKDYVTDKDSKKWCLLCDWILEPNIVSAHINSQHHLTMLRLHKERIANKSPIQVESDVEDNAVYDKVTTTDPVSDELMDSITEFERHGVKINLEMRTAYCTKCSVHLDFQSEIIKSHIEDHKTKKNKQTEKKNKPEKDNNEQSGTKLYTKPVSMKQKSKLNKREEETPSCESEDLQRFAKNNDLILKNNKYYCSVCSVSLNVSLKSLEEHVSGPAHKNRILRQMKQLDGKLNTTAKLPMEAFMKTVNIVENIFFKDFVINDKYCINILAFYMFTRIGTGLRCQPCEEQFNANDADVHKITDRHACKMQTVPVLTSLDGEFIREVRPNVLHCGYCNLVMDEDNLTDHLNSNAHDESKRSANSRLEKYLPEIRQKRQEETVQMMFMDMLRGSLTF</sequence>
<dbReference type="GeneID" id="113514379"/>
<dbReference type="InParanoid" id="A0A6J3BZ74"/>
<feature type="region of interest" description="Disordered" evidence="6">
    <location>
        <begin position="406"/>
        <end position="459"/>
    </location>
</feature>
<keyword evidence="2" id="KW-0677">Repeat</keyword>
<evidence type="ECO:0000256" key="4">
    <source>
        <dbReference type="ARBA" id="ARBA00022833"/>
    </source>
</evidence>
<evidence type="ECO:0000256" key="2">
    <source>
        <dbReference type="ARBA" id="ARBA00022737"/>
    </source>
</evidence>
<feature type="domain" description="C2H2-type" evidence="7">
    <location>
        <begin position="82"/>
        <end position="111"/>
    </location>
</feature>
<evidence type="ECO:0000313" key="9">
    <source>
        <dbReference type="RefSeq" id="XP_031763979.1"/>
    </source>
</evidence>
<dbReference type="InterPro" id="IPR003604">
    <property type="entry name" value="Matrin/U1-like-C_Znf_C2H2"/>
</dbReference>
<feature type="compositionally biased region" description="Basic and acidic residues" evidence="6">
    <location>
        <begin position="229"/>
        <end position="244"/>
    </location>
</feature>
<proteinExistence type="predicted"/>
<evidence type="ECO:0000256" key="1">
    <source>
        <dbReference type="ARBA" id="ARBA00022723"/>
    </source>
</evidence>
<dbReference type="RefSeq" id="XP_031763979.1">
    <property type="nucleotide sequence ID" value="XM_031908119.2"/>
</dbReference>
<dbReference type="PROSITE" id="PS00028">
    <property type="entry name" value="ZINC_FINGER_C2H2_1"/>
    <property type="match status" value="2"/>
</dbReference>
<organism evidence="8 9">
    <name type="scientific">Galleria mellonella</name>
    <name type="common">Greater wax moth</name>
    <dbReference type="NCBI Taxonomy" id="7137"/>
    <lineage>
        <taxon>Eukaryota</taxon>
        <taxon>Metazoa</taxon>
        <taxon>Ecdysozoa</taxon>
        <taxon>Arthropoda</taxon>
        <taxon>Hexapoda</taxon>
        <taxon>Insecta</taxon>
        <taxon>Pterygota</taxon>
        <taxon>Neoptera</taxon>
        <taxon>Endopterygota</taxon>
        <taxon>Lepidoptera</taxon>
        <taxon>Glossata</taxon>
        <taxon>Ditrysia</taxon>
        <taxon>Pyraloidea</taxon>
        <taxon>Pyralidae</taxon>
        <taxon>Galleriinae</taxon>
        <taxon>Galleria</taxon>
    </lineage>
</organism>
<dbReference type="AlphaFoldDB" id="A0A6J3BZ74"/>
<accession>A0A6J3BZ74</accession>
<evidence type="ECO:0000256" key="6">
    <source>
        <dbReference type="SAM" id="MobiDB-lite"/>
    </source>
</evidence>
<dbReference type="SMART" id="SM00355">
    <property type="entry name" value="ZnF_C2H2"/>
    <property type="match status" value="4"/>
</dbReference>
<name>A0A6J3BZ74_GALME</name>
<reference evidence="9" key="1">
    <citation type="submission" date="2025-08" db="UniProtKB">
        <authorList>
            <consortium name="RefSeq"/>
        </authorList>
    </citation>
    <scope>IDENTIFICATION</scope>
    <source>
        <tissue evidence="9">Whole larvae</tissue>
    </source>
</reference>
<feature type="compositionally biased region" description="Basic and acidic residues" evidence="6">
    <location>
        <begin position="406"/>
        <end position="426"/>
    </location>
</feature>
<evidence type="ECO:0000256" key="5">
    <source>
        <dbReference type="PROSITE-ProRule" id="PRU00042"/>
    </source>
</evidence>
<dbReference type="GO" id="GO:0000977">
    <property type="term" value="F:RNA polymerase II transcription regulatory region sequence-specific DNA binding"/>
    <property type="evidence" value="ECO:0007669"/>
    <property type="project" value="TreeGrafter"/>
</dbReference>
<feature type="region of interest" description="Disordered" evidence="6">
    <location>
        <begin position="222"/>
        <end position="244"/>
    </location>
</feature>
<dbReference type="OrthoDB" id="7339672at2759"/>
<dbReference type="GO" id="GO:0005634">
    <property type="term" value="C:nucleus"/>
    <property type="evidence" value="ECO:0007669"/>
    <property type="project" value="TreeGrafter"/>
</dbReference>
<evidence type="ECO:0000256" key="3">
    <source>
        <dbReference type="ARBA" id="ARBA00022771"/>
    </source>
</evidence>
<dbReference type="Gene3D" id="3.30.160.60">
    <property type="entry name" value="Classic Zinc Finger"/>
    <property type="match status" value="1"/>
</dbReference>
<dbReference type="PANTHER" id="PTHR24409:SF295">
    <property type="entry name" value="AZ2-RELATED"/>
    <property type="match status" value="1"/>
</dbReference>
<evidence type="ECO:0000259" key="7">
    <source>
        <dbReference type="PROSITE" id="PS50157"/>
    </source>
</evidence>
<keyword evidence="4" id="KW-0862">Zinc</keyword>
<dbReference type="PROSITE" id="PS50157">
    <property type="entry name" value="ZINC_FINGER_C2H2_2"/>
    <property type="match status" value="1"/>
</dbReference>
<dbReference type="Proteomes" id="UP001652740">
    <property type="component" value="Unplaced"/>
</dbReference>
<dbReference type="GO" id="GO:0000981">
    <property type="term" value="F:DNA-binding transcription factor activity, RNA polymerase II-specific"/>
    <property type="evidence" value="ECO:0007669"/>
    <property type="project" value="TreeGrafter"/>
</dbReference>
<gene>
    <name evidence="9" type="primary">LOC113514379</name>
</gene>
<keyword evidence="3 5" id="KW-0863">Zinc-finger</keyword>